<dbReference type="InterPro" id="IPR041588">
    <property type="entry name" value="Integrase_H2C2"/>
</dbReference>
<dbReference type="Gene3D" id="1.10.340.70">
    <property type="match status" value="1"/>
</dbReference>
<reference evidence="2" key="1">
    <citation type="submission" date="2013-11" db="EMBL/GenBank/DDBJ databases">
        <title>The Genome Sequence of Phytophthora parasitica IAC_01/95.</title>
        <authorList>
            <consortium name="The Broad Institute Genomics Platform"/>
            <person name="Russ C."/>
            <person name="Tyler B."/>
            <person name="Panabieres F."/>
            <person name="Shan W."/>
            <person name="Tripathy S."/>
            <person name="Grunwald N."/>
            <person name="Machado M."/>
            <person name="Johnson C.S."/>
            <person name="Arredondo F."/>
            <person name="Hong C."/>
            <person name="Coffey M."/>
            <person name="Young S.K."/>
            <person name="Zeng Q."/>
            <person name="Gargeya S."/>
            <person name="Fitzgerald M."/>
            <person name="Abouelleil A."/>
            <person name="Alvarado L."/>
            <person name="Chapman S.B."/>
            <person name="Gainer-Dewar J."/>
            <person name="Goldberg J."/>
            <person name="Griggs A."/>
            <person name="Gujja S."/>
            <person name="Hansen M."/>
            <person name="Howarth C."/>
            <person name="Imamovic A."/>
            <person name="Ireland A."/>
            <person name="Larimer J."/>
            <person name="McCowan C."/>
            <person name="Murphy C."/>
            <person name="Pearson M."/>
            <person name="Poon T.W."/>
            <person name="Priest M."/>
            <person name="Roberts A."/>
            <person name="Saif S."/>
            <person name="Shea T."/>
            <person name="Sykes S."/>
            <person name="Wortman J."/>
            <person name="Nusbaum C."/>
            <person name="Birren B."/>
        </authorList>
    </citation>
    <scope>NUCLEOTIDE SEQUENCE [LARGE SCALE GENOMIC DNA]</scope>
    <source>
        <strain evidence="2">IAC_01/95</strain>
    </source>
</reference>
<dbReference type="InterPro" id="IPR050951">
    <property type="entry name" value="Retrovirus_Pol_polyprotein"/>
</dbReference>
<dbReference type="AlphaFoldDB" id="W2MF14"/>
<evidence type="ECO:0000259" key="1">
    <source>
        <dbReference type="Pfam" id="PF17921"/>
    </source>
</evidence>
<dbReference type="EMBL" id="KI695841">
    <property type="protein sequence ID" value="ETM34084.1"/>
    <property type="molecule type" value="Genomic_DNA"/>
</dbReference>
<dbReference type="Pfam" id="PF17921">
    <property type="entry name" value="Integrase_H2C2"/>
    <property type="match status" value="1"/>
</dbReference>
<evidence type="ECO:0000313" key="2">
    <source>
        <dbReference type="EMBL" id="ETM34084.1"/>
    </source>
</evidence>
<dbReference type="Proteomes" id="UP000054532">
    <property type="component" value="Unassembled WGS sequence"/>
</dbReference>
<accession>W2MF14</accession>
<organism evidence="2">
    <name type="scientific">Phytophthora nicotianae</name>
    <name type="common">Potato buckeye rot agent</name>
    <name type="synonym">Phytophthora parasitica</name>
    <dbReference type="NCBI Taxonomy" id="4792"/>
    <lineage>
        <taxon>Eukaryota</taxon>
        <taxon>Sar</taxon>
        <taxon>Stramenopiles</taxon>
        <taxon>Oomycota</taxon>
        <taxon>Peronosporomycetes</taxon>
        <taxon>Peronosporales</taxon>
        <taxon>Peronosporaceae</taxon>
        <taxon>Phytophthora</taxon>
    </lineage>
</organism>
<dbReference type="PANTHER" id="PTHR37984">
    <property type="entry name" value="PROTEIN CBG26694"/>
    <property type="match status" value="1"/>
</dbReference>
<gene>
    <name evidence="2" type="ORF">L914_18755</name>
</gene>
<feature type="domain" description="Integrase zinc-binding" evidence="1">
    <location>
        <begin position="37"/>
        <end position="86"/>
    </location>
</feature>
<sequence length="139" mass="15532">MSPHYVVRNGVLMRLVHLGAHAGPARTICVPAAPLPFTETVLHYCHADIFSAHLGKTKTADKVRRHAYWHGWKKGVVEFVRECSICGGGNCQRPWRAGLRQRTPVQDLSCPLVLLVVDAIGRLFMTPRGNKSIMVFVDY</sequence>
<name>W2MF14_PHYNI</name>
<proteinExistence type="predicted"/>
<protein>
    <recommendedName>
        <fullName evidence="1">Integrase zinc-binding domain-containing protein</fullName>
    </recommendedName>
</protein>
<dbReference type="PANTHER" id="PTHR37984:SF5">
    <property type="entry name" value="PROTEIN NYNRIN-LIKE"/>
    <property type="match status" value="1"/>
</dbReference>